<evidence type="ECO:0000313" key="4">
    <source>
        <dbReference type="EMBL" id="CAB4553045.1"/>
    </source>
</evidence>
<name>A0A6J6CPD8_9ZZZZ</name>
<dbReference type="CDD" id="cd04485">
    <property type="entry name" value="DnaE_OBF"/>
    <property type="match status" value="1"/>
</dbReference>
<reference evidence="4" key="1">
    <citation type="submission" date="2020-05" db="EMBL/GenBank/DDBJ databases">
        <authorList>
            <person name="Chiriac C."/>
            <person name="Salcher M."/>
            <person name="Ghai R."/>
            <person name="Kavagutti S V."/>
        </authorList>
    </citation>
    <scope>NUCLEOTIDE SEQUENCE</scope>
</reference>
<proteinExistence type="inferred from homology"/>
<comment type="similarity">
    <text evidence="1">Belongs to the DNA polymerase type-C family. DnaE2 subfamily.</text>
</comment>
<organism evidence="4">
    <name type="scientific">freshwater metagenome</name>
    <dbReference type="NCBI Taxonomy" id="449393"/>
    <lineage>
        <taxon>unclassified sequences</taxon>
        <taxon>metagenomes</taxon>
        <taxon>ecological metagenomes</taxon>
    </lineage>
</organism>
<evidence type="ECO:0000259" key="3">
    <source>
        <dbReference type="Pfam" id="PF01336"/>
    </source>
</evidence>
<accession>A0A6J6CPD8</accession>
<sequence length="191" mass="20535">MSLALLSGSSAGALTSSGLPALTESEKVRNEVALLGLDVSHHLIDFYHDLLRELGVVRAADLLTLRSRTPLLVAGVKVALQSPPIRSGRRVIFITLDDGTGCSDATFFEKTQIHSGRTLYRSQLLLVHGTVRRTGARGVSILGDCAWDLSELHARWRESGDISVLRSEMDTLINISNESNKGNKGGESASA</sequence>
<dbReference type="InterPro" id="IPR004365">
    <property type="entry name" value="NA-bd_OB_tRNA"/>
</dbReference>
<dbReference type="AlphaFoldDB" id="A0A6J6CPD8"/>
<dbReference type="InterPro" id="IPR004805">
    <property type="entry name" value="DnaE2/DnaE/PolC"/>
</dbReference>
<evidence type="ECO:0000256" key="2">
    <source>
        <dbReference type="ARBA" id="ARBA00017273"/>
    </source>
</evidence>
<gene>
    <name evidence="4" type="ORF">UFOPK1506_00578</name>
</gene>
<dbReference type="GO" id="GO:0006260">
    <property type="term" value="P:DNA replication"/>
    <property type="evidence" value="ECO:0007669"/>
    <property type="project" value="InterPro"/>
</dbReference>
<protein>
    <recommendedName>
        <fullName evidence="2">Error-prone DNA polymerase</fullName>
    </recommendedName>
</protein>
<dbReference type="PANTHER" id="PTHR32294:SF4">
    <property type="entry name" value="ERROR-PRONE DNA POLYMERASE"/>
    <property type="match status" value="1"/>
</dbReference>
<dbReference type="PANTHER" id="PTHR32294">
    <property type="entry name" value="DNA POLYMERASE III SUBUNIT ALPHA"/>
    <property type="match status" value="1"/>
</dbReference>
<dbReference type="Pfam" id="PF01336">
    <property type="entry name" value="tRNA_anti-codon"/>
    <property type="match status" value="1"/>
</dbReference>
<evidence type="ECO:0000256" key="1">
    <source>
        <dbReference type="ARBA" id="ARBA00007391"/>
    </source>
</evidence>
<dbReference type="GO" id="GO:0003676">
    <property type="term" value="F:nucleic acid binding"/>
    <property type="evidence" value="ECO:0007669"/>
    <property type="project" value="InterPro"/>
</dbReference>
<dbReference type="EMBL" id="CAEZSV010000085">
    <property type="protein sequence ID" value="CAB4553045.1"/>
    <property type="molecule type" value="Genomic_DNA"/>
</dbReference>
<feature type="domain" description="OB" evidence="3">
    <location>
        <begin position="76"/>
        <end position="141"/>
    </location>
</feature>
<dbReference type="GO" id="GO:0008408">
    <property type="term" value="F:3'-5' exonuclease activity"/>
    <property type="evidence" value="ECO:0007669"/>
    <property type="project" value="InterPro"/>
</dbReference>